<dbReference type="GO" id="GO:0005886">
    <property type="term" value="C:plasma membrane"/>
    <property type="evidence" value="ECO:0007669"/>
    <property type="project" value="TreeGrafter"/>
</dbReference>
<keyword evidence="2" id="KW-0813">Transport</keyword>
<keyword evidence="6 9" id="KW-0472">Membrane</keyword>
<keyword evidence="3 9" id="KW-0812">Transmembrane</keyword>
<dbReference type="PANTHER" id="PTHR10117:SF54">
    <property type="entry name" value="TRANSIENT RECEPTOR POTENTIAL-GAMMA PROTEIN"/>
    <property type="match status" value="1"/>
</dbReference>
<evidence type="ECO:0000313" key="11">
    <source>
        <dbReference type="EMBL" id="CAG7784944.1"/>
    </source>
</evidence>
<feature type="transmembrane region" description="Helical" evidence="9">
    <location>
        <begin position="672"/>
        <end position="695"/>
    </location>
</feature>
<keyword evidence="12" id="KW-1185">Reference proteome</keyword>
<keyword evidence="7" id="KW-0407">Ion channel</keyword>
<evidence type="ECO:0000256" key="6">
    <source>
        <dbReference type="ARBA" id="ARBA00023136"/>
    </source>
</evidence>
<dbReference type="AlphaFoldDB" id="A0A8J2KHK5"/>
<feature type="transmembrane region" description="Helical" evidence="9">
    <location>
        <begin position="556"/>
        <end position="579"/>
    </location>
</feature>
<feature type="transmembrane region" description="Helical" evidence="9">
    <location>
        <begin position="517"/>
        <end position="536"/>
    </location>
</feature>
<dbReference type="OrthoDB" id="2373987at2759"/>
<dbReference type="Proteomes" id="UP000708208">
    <property type="component" value="Unassembled WGS sequence"/>
</dbReference>
<evidence type="ECO:0000256" key="5">
    <source>
        <dbReference type="ARBA" id="ARBA00023065"/>
    </source>
</evidence>
<dbReference type="InterPro" id="IPR005821">
    <property type="entry name" value="Ion_trans_dom"/>
</dbReference>
<keyword evidence="4 9" id="KW-1133">Transmembrane helix</keyword>
<dbReference type="EMBL" id="CAJVCH010286284">
    <property type="protein sequence ID" value="CAG7784944.1"/>
    <property type="molecule type" value="Genomic_DNA"/>
</dbReference>
<organism evidence="11 12">
    <name type="scientific">Allacma fusca</name>
    <dbReference type="NCBI Taxonomy" id="39272"/>
    <lineage>
        <taxon>Eukaryota</taxon>
        <taxon>Metazoa</taxon>
        <taxon>Ecdysozoa</taxon>
        <taxon>Arthropoda</taxon>
        <taxon>Hexapoda</taxon>
        <taxon>Collembola</taxon>
        <taxon>Symphypleona</taxon>
        <taxon>Sminthuridae</taxon>
        <taxon>Allacma</taxon>
    </lineage>
</organism>
<keyword evidence="5" id="KW-0406">Ion transport</keyword>
<dbReference type="GO" id="GO:0034703">
    <property type="term" value="C:cation channel complex"/>
    <property type="evidence" value="ECO:0007669"/>
    <property type="project" value="TreeGrafter"/>
</dbReference>
<feature type="domain" description="Ion transport" evidence="10">
    <location>
        <begin position="454"/>
        <end position="697"/>
    </location>
</feature>
<accession>A0A8J2KHK5</accession>
<protein>
    <recommendedName>
        <fullName evidence="10">Ion transport domain-containing protein</fullName>
    </recommendedName>
</protein>
<dbReference type="Pfam" id="PF00520">
    <property type="entry name" value="Ion_trans"/>
    <property type="match status" value="1"/>
</dbReference>
<dbReference type="InterPro" id="IPR002153">
    <property type="entry name" value="TRPC_channel"/>
</dbReference>
<dbReference type="PANTHER" id="PTHR10117">
    <property type="entry name" value="TRANSIENT RECEPTOR POTENTIAL CHANNEL"/>
    <property type="match status" value="1"/>
</dbReference>
<name>A0A8J2KHK5_9HEXA</name>
<feature type="compositionally biased region" description="Polar residues" evidence="8">
    <location>
        <begin position="882"/>
        <end position="892"/>
    </location>
</feature>
<gene>
    <name evidence="11" type="ORF">AFUS01_LOCUS23601</name>
</gene>
<evidence type="ECO:0000313" key="12">
    <source>
        <dbReference type="Proteomes" id="UP000708208"/>
    </source>
</evidence>
<comment type="caution">
    <text evidence="11">The sequence shown here is derived from an EMBL/GenBank/DDBJ whole genome shotgun (WGS) entry which is preliminary data.</text>
</comment>
<feature type="transmembrane region" description="Helical" evidence="9">
    <location>
        <begin position="599"/>
        <end position="621"/>
    </location>
</feature>
<dbReference type="GO" id="GO:0015279">
    <property type="term" value="F:store-operated calcium channel activity"/>
    <property type="evidence" value="ECO:0007669"/>
    <property type="project" value="TreeGrafter"/>
</dbReference>
<feature type="transmembrane region" description="Helical" evidence="9">
    <location>
        <begin position="407"/>
        <end position="426"/>
    </location>
</feature>
<feature type="region of interest" description="Disordered" evidence="8">
    <location>
        <begin position="866"/>
        <end position="892"/>
    </location>
</feature>
<proteinExistence type="predicted"/>
<dbReference type="GO" id="GO:0051480">
    <property type="term" value="P:regulation of cytosolic calcium ion concentration"/>
    <property type="evidence" value="ECO:0007669"/>
    <property type="project" value="TreeGrafter"/>
</dbReference>
<feature type="transmembrane region" description="Helical" evidence="9">
    <location>
        <begin position="479"/>
        <end position="496"/>
    </location>
</feature>
<evidence type="ECO:0000256" key="3">
    <source>
        <dbReference type="ARBA" id="ARBA00022692"/>
    </source>
</evidence>
<evidence type="ECO:0000256" key="2">
    <source>
        <dbReference type="ARBA" id="ARBA00022448"/>
    </source>
</evidence>
<evidence type="ECO:0000259" key="10">
    <source>
        <dbReference type="Pfam" id="PF00520"/>
    </source>
</evidence>
<evidence type="ECO:0000256" key="4">
    <source>
        <dbReference type="ARBA" id="ARBA00022989"/>
    </source>
</evidence>
<dbReference type="GO" id="GO:0070679">
    <property type="term" value="F:inositol 1,4,5 trisphosphate binding"/>
    <property type="evidence" value="ECO:0007669"/>
    <property type="project" value="TreeGrafter"/>
</dbReference>
<comment type="subcellular location">
    <subcellularLocation>
        <location evidence="1">Membrane</location>
        <topology evidence="1">Multi-pass membrane protein</topology>
    </subcellularLocation>
</comment>
<feature type="transmembrane region" description="Helical" evidence="9">
    <location>
        <begin position="438"/>
        <end position="459"/>
    </location>
</feature>
<evidence type="ECO:0000256" key="9">
    <source>
        <dbReference type="SAM" id="Phobius"/>
    </source>
</evidence>
<evidence type="ECO:0000256" key="8">
    <source>
        <dbReference type="SAM" id="MobiDB-lite"/>
    </source>
</evidence>
<sequence>MFHGSELQSGRKEDAMLLSLHVLPTLKLGPKTANYFGIPLTAQSCWLIKLCNMMQSQSVSKTHWTNYDLLLVLLGNRSVNSVIDAEAVDILPEATRILKHIPRLQAEDIHFFRMISTGKTSAIKAAENFSIPGYYHSKINEQGYTIWHLAIHRQDESLLDILLPDVNHEIVYDLLLHAVRMQKFSIVKKIWKVIKRIYPNITTPSGLPRWSHSRFSYDITPIVLAAQIGNYKLIKFFYEMGDTFNPLYTVIPKRGTVTKLVANDMKIGYAKLHEYQVLASAEMICYKTVNDPKFDPILQIMTLHSDLDKVRFHEHELEHHYADLQISLEKFLKTLLDLCRTADEMRSVLIQREGYVGPEHKYPRLLLAIQKKRYEFVTHSHCQRMVYMLWAGDHWPEWKYHSNLWKFFHIMIRCIFLPFICAWIYFDSCSGTAKFLRAPVNRFINDIGSGICFMLLLGYEATSLTDKSIGNLHNTPSRNIELLIIIFVLGHLVETFKHFRRSPKTSFFKDRWNCFETLICFVYLATFACWGVTWYTEWIEPTPIQIKRLWWTFYDPVVLGETWLATGIVLYYGSFLRFLQIHAVLGPLQLKLTSLFGEIFVFFFFFIAAAFSFAHSLYFIYNPLIRVDEMDTSHYSTYLSTLYTVLIGMLRKVDSEIFEQEGMHIGEALGKFLWMVYYLLGTTVLVLMFLAFAVFRFREGDDDMIWKWNRTKVWIYYSTQNAEPTPFNLLPSVSRFVRYWRRLRKRRITNQKCCSWNTCWHTEDTTETPEKKTDRLVHYRNLTIELVQRYLRSKIIASPPPPAAAPEGPIVTTDKIKTLKRTLQETLQLNSKLGSSTASLHSVRSVSSFKGPRLPTRSTSRFNLGWTMNAKPAPSPMKRDFTPQTRSSGSLM</sequence>
<evidence type="ECO:0000256" key="7">
    <source>
        <dbReference type="ARBA" id="ARBA00023303"/>
    </source>
</evidence>
<evidence type="ECO:0000256" key="1">
    <source>
        <dbReference type="ARBA" id="ARBA00004141"/>
    </source>
</evidence>
<reference evidence="11" key="1">
    <citation type="submission" date="2021-06" db="EMBL/GenBank/DDBJ databases">
        <authorList>
            <person name="Hodson N. C."/>
            <person name="Mongue J. A."/>
            <person name="Jaron S. K."/>
        </authorList>
    </citation>
    <scope>NUCLEOTIDE SEQUENCE</scope>
</reference>